<evidence type="ECO:0008006" key="4">
    <source>
        <dbReference type="Google" id="ProtNLM"/>
    </source>
</evidence>
<evidence type="ECO:0000313" key="2">
    <source>
        <dbReference type="Ensembl" id="ENSGMOP00000061063.1"/>
    </source>
</evidence>
<organism evidence="2 3">
    <name type="scientific">Gadus morhua</name>
    <name type="common">Atlantic cod</name>
    <dbReference type="NCBI Taxonomy" id="8049"/>
    <lineage>
        <taxon>Eukaryota</taxon>
        <taxon>Metazoa</taxon>
        <taxon>Chordata</taxon>
        <taxon>Craniata</taxon>
        <taxon>Vertebrata</taxon>
        <taxon>Euteleostomi</taxon>
        <taxon>Actinopterygii</taxon>
        <taxon>Neopterygii</taxon>
        <taxon>Teleostei</taxon>
        <taxon>Neoteleostei</taxon>
        <taxon>Acanthomorphata</taxon>
        <taxon>Zeiogadaria</taxon>
        <taxon>Gadariae</taxon>
        <taxon>Gadiformes</taxon>
        <taxon>Gadoidei</taxon>
        <taxon>Gadidae</taxon>
        <taxon>Gadus</taxon>
    </lineage>
</organism>
<dbReference type="Gene3D" id="3.30.250.20">
    <property type="entry name" value="L1 transposable element, C-terminal domain"/>
    <property type="match status" value="1"/>
</dbReference>
<keyword evidence="3" id="KW-1185">Reference proteome</keyword>
<dbReference type="PANTHER" id="PTHR11505">
    <property type="entry name" value="L1 TRANSPOSABLE ELEMENT-RELATED"/>
    <property type="match status" value="1"/>
</dbReference>
<name>A0A8C5CG50_GADMO</name>
<dbReference type="InterPro" id="IPR004244">
    <property type="entry name" value="Transposase_22"/>
</dbReference>
<dbReference type="AlphaFoldDB" id="A0A8C5CG50"/>
<evidence type="ECO:0000256" key="1">
    <source>
        <dbReference type="SAM" id="Coils"/>
    </source>
</evidence>
<evidence type="ECO:0000313" key="3">
    <source>
        <dbReference type="Proteomes" id="UP000694546"/>
    </source>
</evidence>
<dbReference type="Ensembl" id="ENSGMOT00000044977.1">
    <property type="protein sequence ID" value="ENSGMOP00000061063.1"/>
    <property type="gene ID" value="ENSGMOG00000024145.1"/>
</dbReference>
<dbReference type="InterPro" id="IPR042566">
    <property type="entry name" value="L1_C"/>
</dbReference>
<dbReference type="GeneTree" id="ENSGT00940000170955"/>
<reference evidence="2" key="2">
    <citation type="submission" date="2025-09" db="UniProtKB">
        <authorList>
            <consortium name="Ensembl"/>
        </authorList>
    </citation>
    <scope>IDENTIFICATION</scope>
</reference>
<proteinExistence type="predicted"/>
<accession>A0A8C5CG50</accession>
<dbReference type="OMA" id="CHYYTER"/>
<protein>
    <recommendedName>
        <fullName evidence="4">L1 transposable element RRM domain-containing protein</fullName>
    </recommendedName>
</protein>
<sequence>MTTRTNRMGGEKQQVASGVASLASRVSVSPSQADGIPQWAQDMMSEIKKANVAVTKYREETKTEIAKCKEEIEKGRKEMTTELEKWTKSLEESTRAQSELLRGEVKLVADKIRSLADRMDKRKNEVDETLNDQSDTITDMGTRLKEMEKEILKLRGRSEDLEARSRRNNIRVVGVKEGAEAGKKPSEFMAGLLKEKLGLAAAPTLGRAHRALGARRDGNGGPPRAFVVRCHYYTEREEILKRAREMERTPEGRSGGIHIFPDFTQDVNSKRAAFREARSLLRTCTGVRYGLRYPATLVITPEGGQTKSFESPKDMVDRLATRELAKEHYI</sequence>
<dbReference type="Gene3D" id="3.30.70.1820">
    <property type="entry name" value="L1 transposable element, RRM domain"/>
    <property type="match status" value="1"/>
</dbReference>
<dbReference type="Proteomes" id="UP000694546">
    <property type="component" value="Chromosome 3"/>
</dbReference>
<feature type="coiled-coil region" evidence="1">
    <location>
        <begin position="40"/>
        <end position="164"/>
    </location>
</feature>
<keyword evidence="1" id="KW-0175">Coiled coil</keyword>
<reference evidence="2" key="1">
    <citation type="submission" date="2025-08" db="UniProtKB">
        <authorList>
            <consortium name="Ensembl"/>
        </authorList>
    </citation>
    <scope>IDENTIFICATION</scope>
</reference>